<dbReference type="EMBL" id="JACIFZ010000010">
    <property type="protein sequence ID" value="MBB4225174.1"/>
    <property type="molecule type" value="Genomic_DNA"/>
</dbReference>
<reference evidence="2 3" key="1">
    <citation type="submission" date="2020-08" db="EMBL/GenBank/DDBJ databases">
        <title>Genomic Encyclopedia of Type Strains, Phase IV (KMG-V): Genome sequencing to study the core and pangenomes of soil and plant-associated prokaryotes.</title>
        <authorList>
            <person name="Whitman W."/>
        </authorList>
    </citation>
    <scope>NUCLEOTIDE SEQUENCE [LARGE SCALE GENOMIC DNA]</scope>
    <source>
        <strain evidence="2 3">34/80</strain>
    </source>
</reference>
<comment type="caution">
    <text evidence="2">The sequence shown here is derived from an EMBL/GenBank/DDBJ whole genome shotgun (WGS) entry which is preliminary data.</text>
</comment>
<accession>A0A840FY37</accession>
<dbReference type="AlphaFoldDB" id="A0A840FY37"/>
<proteinExistence type="predicted"/>
<feature type="region of interest" description="Disordered" evidence="1">
    <location>
        <begin position="1"/>
        <end position="47"/>
    </location>
</feature>
<name>A0A840FY37_9BURK</name>
<dbReference type="RefSeq" id="WP_311737073.1">
    <property type="nucleotide sequence ID" value="NZ_JACIFZ010000010.1"/>
</dbReference>
<feature type="compositionally biased region" description="Polar residues" evidence="1">
    <location>
        <begin position="27"/>
        <end position="41"/>
    </location>
</feature>
<organism evidence="2 3">
    <name type="scientific">Variovorax guangxiensis</name>
    <dbReference type="NCBI Taxonomy" id="1775474"/>
    <lineage>
        <taxon>Bacteria</taxon>
        <taxon>Pseudomonadati</taxon>
        <taxon>Pseudomonadota</taxon>
        <taxon>Betaproteobacteria</taxon>
        <taxon>Burkholderiales</taxon>
        <taxon>Comamonadaceae</taxon>
        <taxon>Variovorax</taxon>
    </lineage>
</organism>
<gene>
    <name evidence="2" type="ORF">GGD71_005983</name>
</gene>
<evidence type="ECO:0000313" key="3">
    <source>
        <dbReference type="Proteomes" id="UP000524450"/>
    </source>
</evidence>
<evidence type="ECO:0008006" key="4">
    <source>
        <dbReference type="Google" id="ProtNLM"/>
    </source>
</evidence>
<evidence type="ECO:0000256" key="1">
    <source>
        <dbReference type="SAM" id="MobiDB-lite"/>
    </source>
</evidence>
<dbReference type="Proteomes" id="UP000524450">
    <property type="component" value="Unassembled WGS sequence"/>
</dbReference>
<evidence type="ECO:0000313" key="2">
    <source>
        <dbReference type="EMBL" id="MBB4225174.1"/>
    </source>
</evidence>
<dbReference type="Pfam" id="PF05954">
    <property type="entry name" value="Phage_GPD"/>
    <property type="match status" value="1"/>
</dbReference>
<dbReference type="SUPFAM" id="SSF69279">
    <property type="entry name" value="Phage tail proteins"/>
    <property type="match status" value="1"/>
</dbReference>
<protein>
    <recommendedName>
        <fullName evidence="4">Phage late control D family protein</fullName>
    </recommendedName>
</protein>
<sequence>MASTSTGGIDARPNTASRLCKIRRKPNSPSRGSGQKQSSGDRPSIRRNAAIGANASDRILPRFVRLTITDDRQNDADEVELVVSDHDGAVELPDTGDTVEVAIGWLAEPNAAPYRQLTTEEMGFPVGLVEKGAYTVQAVEYAGTPDEITIRARAANLLDSLRTLRDESWHKTTVGAIVNSVARRNRIEAVVAKEIASRKVKHADQLGESDASFLRRLAQTYDCLCTVKNGKLLFSQARAARTPSGKVLPPVVITRQDGDRHRWSRADRDAYSGVKAWWNNIKTGRRSSVIAGLSGRAKELRTTFASEADALAAARAEWLRIQRGIFDFEITLAYGRADITPQRPARVAGYKRKIDETPWIVASVRHTIDQAGYISQLTLETEQAEGVEGQEGASANA</sequence>